<reference evidence="3" key="1">
    <citation type="submission" date="2017-09" db="EMBL/GenBank/DDBJ databases">
        <title>Depth-based differentiation of microbial function through sediment-hosted aquifers and enrichment of novel symbionts in the deep terrestrial subsurface.</title>
        <authorList>
            <person name="Probst A.J."/>
            <person name="Ladd B."/>
            <person name="Jarett J.K."/>
            <person name="Geller-Mcgrath D.E."/>
            <person name="Sieber C.M.K."/>
            <person name="Emerson J.B."/>
            <person name="Anantharaman K."/>
            <person name="Thomas B.C."/>
            <person name="Malmstrom R."/>
            <person name="Stieglmeier M."/>
            <person name="Klingl A."/>
            <person name="Woyke T."/>
            <person name="Ryan C.M."/>
            <person name="Banfield J.F."/>
        </authorList>
    </citation>
    <scope>NUCLEOTIDE SEQUENCE [LARGE SCALE GENOMIC DNA]</scope>
</reference>
<organism evidence="2 3">
    <name type="scientific">Candidatus Harrisonbacteria bacterium CG10_big_fil_rev_8_21_14_0_10_42_17</name>
    <dbReference type="NCBI Taxonomy" id="1974584"/>
    <lineage>
        <taxon>Bacteria</taxon>
        <taxon>Candidatus Harrisoniibacteriota</taxon>
    </lineage>
</organism>
<name>A0A2M6WGX5_9BACT</name>
<feature type="compositionally biased region" description="Basic and acidic residues" evidence="1">
    <location>
        <begin position="1"/>
        <end position="12"/>
    </location>
</feature>
<protein>
    <submittedName>
        <fullName evidence="2">Uncharacterized protein</fullName>
    </submittedName>
</protein>
<evidence type="ECO:0000256" key="1">
    <source>
        <dbReference type="SAM" id="MobiDB-lite"/>
    </source>
</evidence>
<dbReference type="Proteomes" id="UP000228635">
    <property type="component" value="Unassembled WGS sequence"/>
</dbReference>
<dbReference type="EMBL" id="PFBA01000035">
    <property type="protein sequence ID" value="PIT92041.1"/>
    <property type="molecule type" value="Genomic_DNA"/>
</dbReference>
<sequence length="172" mass="19086">MHQKTQQREWCKKPKKQRAKKSKGGCMRSEGKKQAVFRYGDHAGIPDGIMNVTATREDMGGRNARLEAPRILRAGRVGGKAYVQLKEGAEVELSCEEEGEIVSATGNGTLYLRGMWRVDGLIRNERERFAIRGEDVLVVIIAPKAISARASRRPETVNRYSSNGYAVSGGKH</sequence>
<accession>A0A2M6WGX5</accession>
<comment type="caution">
    <text evidence="2">The sequence shown here is derived from an EMBL/GenBank/DDBJ whole genome shotgun (WGS) entry which is preliminary data.</text>
</comment>
<dbReference type="AlphaFoldDB" id="A0A2M6WGX5"/>
<evidence type="ECO:0000313" key="2">
    <source>
        <dbReference type="EMBL" id="PIT92041.1"/>
    </source>
</evidence>
<feature type="region of interest" description="Disordered" evidence="1">
    <location>
        <begin position="1"/>
        <end position="27"/>
    </location>
</feature>
<proteinExistence type="predicted"/>
<gene>
    <name evidence="2" type="ORF">COU08_04270</name>
</gene>
<feature type="compositionally biased region" description="Basic residues" evidence="1">
    <location>
        <begin position="13"/>
        <end position="23"/>
    </location>
</feature>
<evidence type="ECO:0000313" key="3">
    <source>
        <dbReference type="Proteomes" id="UP000228635"/>
    </source>
</evidence>